<evidence type="ECO:0000256" key="4">
    <source>
        <dbReference type="SAM" id="MobiDB-lite"/>
    </source>
</evidence>
<dbReference type="GO" id="GO:0008234">
    <property type="term" value="F:cysteine-type peptidase activity"/>
    <property type="evidence" value="ECO:0007669"/>
    <property type="project" value="InterPro"/>
</dbReference>
<sequence length="513" mass="58519">MRRYLKSKIPNSTEKGNSFNSDFEDEIQLEDVSSEEYSSEEESPVEIFNKRNKKRIQKEKGEVNLNKKRRKPNPGVQRLQKQIVFKEWKLLIPHPRDINVKVQNSNDNSKEKCTISGIKKTLTKEQLEAFRMSAFGKFLDLPHCIVQNQLVNYILLCEVHQGRTYGIWFDFGGKFLRFGIEEFAVVTGLKCTGLSKKLNIPKIANDRCFVDTIDSPECDDYLWGTAVFQFTLQYLKKSIQTREQMHISDNDEGSNLYRLYGLILALQTCFYEVCDTVDGVVATNVGVHDIPRIIKWEVREPCTRSFVQRTFSNLDHTKGVSSEEQHVDKGNTSEDLDGSGMLDDTIHISAAKETITVKSPTRAFRTKAEALMKSAADRRGFSYEPHLIFDYALNGSQPSFDAITAVLPLTPQSMKTIPEQVDHVMFPMHLEINGVGHWILGRLSLADMKLHVYNSIRTVDCDDLVIENVKAYVEILPIFLGLVNLSSAGEAEKVNIEVVMVDNLPQQNNRYYI</sequence>
<evidence type="ECO:0000256" key="1">
    <source>
        <dbReference type="ARBA" id="ARBA00005234"/>
    </source>
</evidence>
<dbReference type="Pfam" id="PF09331">
    <property type="entry name" value="DUF1985"/>
    <property type="match status" value="1"/>
</dbReference>
<keyword evidence="2" id="KW-0645">Protease</keyword>
<keyword evidence="8" id="KW-1185">Reference proteome</keyword>
<dbReference type="GO" id="GO:0006508">
    <property type="term" value="P:proteolysis"/>
    <property type="evidence" value="ECO:0007669"/>
    <property type="project" value="UniProtKB-KW"/>
</dbReference>
<gene>
    <name evidence="7" type="ORF">SHERM_16813</name>
</gene>
<dbReference type="SUPFAM" id="SSF54001">
    <property type="entry name" value="Cysteine proteinases"/>
    <property type="match status" value="1"/>
</dbReference>
<dbReference type="EMBL" id="CACSLK010015718">
    <property type="protein sequence ID" value="CAA0817138.1"/>
    <property type="molecule type" value="Genomic_DNA"/>
</dbReference>
<dbReference type="PANTHER" id="PTHR48449:SF1">
    <property type="entry name" value="DUF1985 DOMAIN-CONTAINING PROTEIN"/>
    <property type="match status" value="1"/>
</dbReference>
<feature type="domain" description="DUF1985" evidence="6">
    <location>
        <begin position="156"/>
        <end position="202"/>
    </location>
</feature>
<feature type="compositionally biased region" description="Basic and acidic residues" evidence="4">
    <location>
        <begin position="318"/>
        <end position="332"/>
    </location>
</feature>
<reference evidence="7" key="1">
    <citation type="submission" date="2019-12" db="EMBL/GenBank/DDBJ databases">
        <authorList>
            <person name="Scholes J."/>
        </authorList>
    </citation>
    <scope>NUCLEOTIDE SEQUENCE</scope>
</reference>
<accession>A0A9N7MXW1</accession>
<dbReference type="Proteomes" id="UP001153555">
    <property type="component" value="Unassembled WGS sequence"/>
</dbReference>
<dbReference type="InterPro" id="IPR015410">
    <property type="entry name" value="DUF1985"/>
</dbReference>
<evidence type="ECO:0000256" key="3">
    <source>
        <dbReference type="ARBA" id="ARBA00022801"/>
    </source>
</evidence>
<comment type="caution">
    <text evidence="7">The sequence shown here is derived from an EMBL/GenBank/DDBJ whole genome shotgun (WGS) entry which is preliminary data.</text>
</comment>
<evidence type="ECO:0000256" key="2">
    <source>
        <dbReference type="ARBA" id="ARBA00022670"/>
    </source>
</evidence>
<comment type="similarity">
    <text evidence="1">Belongs to the peptidase C48 family.</text>
</comment>
<dbReference type="AlphaFoldDB" id="A0A9N7MXW1"/>
<keyword evidence="3" id="KW-0378">Hydrolase</keyword>
<evidence type="ECO:0000259" key="6">
    <source>
        <dbReference type="Pfam" id="PF09331"/>
    </source>
</evidence>
<protein>
    <recommendedName>
        <fullName evidence="9">DUF1985 domain-containing protein</fullName>
    </recommendedName>
</protein>
<evidence type="ECO:0000313" key="8">
    <source>
        <dbReference type="Proteomes" id="UP001153555"/>
    </source>
</evidence>
<name>A0A9N7MXW1_STRHE</name>
<feature type="region of interest" description="Disordered" evidence="4">
    <location>
        <begin position="1"/>
        <end position="53"/>
    </location>
</feature>
<dbReference type="InterPro" id="IPR003653">
    <property type="entry name" value="Peptidase_C48_C"/>
</dbReference>
<evidence type="ECO:0000313" key="7">
    <source>
        <dbReference type="EMBL" id="CAA0817138.1"/>
    </source>
</evidence>
<organism evidence="7 8">
    <name type="scientific">Striga hermonthica</name>
    <name type="common">Purple witchweed</name>
    <name type="synonym">Buchnera hermonthica</name>
    <dbReference type="NCBI Taxonomy" id="68872"/>
    <lineage>
        <taxon>Eukaryota</taxon>
        <taxon>Viridiplantae</taxon>
        <taxon>Streptophyta</taxon>
        <taxon>Embryophyta</taxon>
        <taxon>Tracheophyta</taxon>
        <taxon>Spermatophyta</taxon>
        <taxon>Magnoliopsida</taxon>
        <taxon>eudicotyledons</taxon>
        <taxon>Gunneridae</taxon>
        <taxon>Pentapetalae</taxon>
        <taxon>asterids</taxon>
        <taxon>lamiids</taxon>
        <taxon>Lamiales</taxon>
        <taxon>Orobanchaceae</taxon>
        <taxon>Buchnereae</taxon>
        <taxon>Striga</taxon>
    </lineage>
</organism>
<dbReference type="OrthoDB" id="1750169at2759"/>
<dbReference type="Pfam" id="PF02902">
    <property type="entry name" value="Peptidase_C48"/>
    <property type="match status" value="1"/>
</dbReference>
<feature type="domain" description="Ubiquitin-like protease family profile" evidence="5">
    <location>
        <begin position="419"/>
        <end position="510"/>
    </location>
</feature>
<proteinExistence type="inferred from homology"/>
<feature type="region of interest" description="Disordered" evidence="4">
    <location>
        <begin position="318"/>
        <end position="338"/>
    </location>
</feature>
<dbReference type="InterPro" id="IPR038765">
    <property type="entry name" value="Papain-like_cys_pep_sf"/>
</dbReference>
<dbReference type="PANTHER" id="PTHR48449">
    <property type="entry name" value="DUF1985 DOMAIN-CONTAINING PROTEIN"/>
    <property type="match status" value="1"/>
</dbReference>
<evidence type="ECO:0000259" key="5">
    <source>
        <dbReference type="Pfam" id="PF02902"/>
    </source>
</evidence>
<feature type="compositionally biased region" description="Acidic residues" evidence="4">
    <location>
        <begin position="22"/>
        <end position="44"/>
    </location>
</feature>
<evidence type="ECO:0008006" key="9">
    <source>
        <dbReference type="Google" id="ProtNLM"/>
    </source>
</evidence>
<dbReference type="Gene3D" id="3.40.395.10">
    <property type="entry name" value="Adenoviral Proteinase, Chain A"/>
    <property type="match status" value="1"/>
</dbReference>
<feature type="compositionally biased region" description="Polar residues" evidence="4">
    <location>
        <begin position="9"/>
        <end position="21"/>
    </location>
</feature>